<dbReference type="InterPro" id="IPR015927">
    <property type="entry name" value="Peptidase_S24_S26A/B/C"/>
</dbReference>
<dbReference type="EMBL" id="JADQDO010000007">
    <property type="protein sequence ID" value="MBF9234703.1"/>
    <property type="molecule type" value="Genomic_DNA"/>
</dbReference>
<dbReference type="Gene3D" id="2.10.109.10">
    <property type="entry name" value="Umud Fragment, subunit A"/>
    <property type="match status" value="1"/>
</dbReference>
<evidence type="ECO:0000259" key="2">
    <source>
        <dbReference type="PROSITE" id="PS50943"/>
    </source>
</evidence>
<dbReference type="SUPFAM" id="SSF47413">
    <property type="entry name" value="lambda repressor-like DNA-binding domains"/>
    <property type="match status" value="1"/>
</dbReference>
<feature type="domain" description="HTH cro/C1-type" evidence="2">
    <location>
        <begin position="37"/>
        <end position="92"/>
    </location>
</feature>
<organism evidence="3 4">
    <name type="scientific">Microvirga alba</name>
    <dbReference type="NCBI Taxonomy" id="2791025"/>
    <lineage>
        <taxon>Bacteria</taxon>
        <taxon>Pseudomonadati</taxon>
        <taxon>Pseudomonadota</taxon>
        <taxon>Alphaproteobacteria</taxon>
        <taxon>Hyphomicrobiales</taxon>
        <taxon>Methylobacteriaceae</taxon>
        <taxon>Microvirga</taxon>
    </lineage>
</organism>
<dbReference type="Pfam" id="PF00717">
    <property type="entry name" value="Peptidase_S24"/>
    <property type="match status" value="1"/>
</dbReference>
<reference evidence="3" key="1">
    <citation type="submission" date="2020-11" db="EMBL/GenBank/DDBJ databases">
        <authorList>
            <person name="Kim M.K."/>
        </authorList>
    </citation>
    <scope>NUCLEOTIDE SEQUENCE</scope>
    <source>
        <strain evidence="3">BT350</strain>
    </source>
</reference>
<dbReference type="AlphaFoldDB" id="A0A931BRG9"/>
<dbReference type="InterPro" id="IPR036286">
    <property type="entry name" value="LexA/Signal_pep-like_sf"/>
</dbReference>
<keyword evidence="4" id="KW-1185">Reference proteome</keyword>
<dbReference type="InterPro" id="IPR010982">
    <property type="entry name" value="Lambda_DNA-bd_dom_sf"/>
</dbReference>
<dbReference type="RefSeq" id="WP_196272684.1">
    <property type="nucleotide sequence ID" value="NZ_JADQDO010000007.1"/>
</dbReference>
<dbReference type="InterPro" id="IPR001387">
    <property type="entry name" value="Cro/C1-type_HTH"/>
</dbReference>
<evidence type="ECO:0000313" key="3">
    <source>
        <dbReference type="EMBL" id="MBF9234703.1"/>
    </source>
</evidence>
<dbReference type="Gene3D" id="1.10.260.40">
    <property type="entry name" value="lambda repressor-like DNA-binding domains"/>
    <property type="match status" value="1"/>
</dbReference>
<sequence>MTDISQAMSDEIYPPTSLSEDMARSKKEEREQRAARLKEARLKAGFKSMPAAARTMRVNISTYKAHEAGTNGFDTPDARIYAKAFKVSASWLMTGDETPEDAETEAAPEQASVPHADVVGEVAAGRWLSVDFHDEAKYEPVPFVPGRFADLPQTAYRVVGPSMDQKRIDDGDFIICVPYIAARTAPQSYDIVVVETSRGGEIERTCKELIVGNEAYELWPRSSQPSFFHPIIIPRTPENETQPWAIDDDSKTVTLVALVIGRFRPFSQSY</sequence>
<comment type="caution">
    <text evidence="3">The sequence shown here is derived from an EMBL/GenBank/DDBJ whole genome shotgun (WGS) entry which is preliminary data.</text>
</comment>
<dbReference type="SUPFAM" id="SSF51306">
    <property type="entry name" value="LexA/Signal peptidase"/>
    <property type="match status" value="1"/>
</dbReference>
<feature type="region of interest" description="Disordered" evidence="1">
    <location>
        <begin position="1"/>
        <end position="35"/>
    </location>
</feature>
<dbReference type="Proteomes" id="UP000599312">
    <property type="component" value="Unassembled WGS sequence"/>
</dbReference>
<name>A0A931BRG9_9HYPH</name>
<proteinExistence type="predicted"/>
<dbReference type="CDD" id="cd00093">
    <property type="entry name" value="HTH_XRE"/>
    <property type="match status" value="1"/>
</dbReference>
<dbReference type="GO" id="GO:0003677">
    <property type="term" value="F:DNA binding"/>
    <property type="evidence" value="ECO:0007669"/>
    <property type="project" value="InterPro"/>
</dbReference>
<gene>
    <name evidence="3" type="ORF">I2H38_15110</name>
</gene>
<evidence type="ECO:0000313" key="4">
    <source>
        <dbReference type="Proteomes" id="UP000599312"/>
    </source>
</evidence>
<accession>A0A931BRG9</accession>
<dbReference type="PROSITE" id="PS50943">
    <property type="entry name" value="HTH_CROC1"/>
    <property type="match status" value="1"/>
</dbReference>
<feature type="compositionally biased region" description="Basic and acidic residues" evidence="1">
    <location>
        <begin position="21"/>
        <end position="35"/>
    </location>
</feature>
<dbReference type="CDD" id="cd06462">
    <property type="entry name" value="Peptidase_S24_S26"/>
    <property type="match status" value="1"/>
</dbReference>
<evidence type="ECO:0000256" key="1">
    <source>
        <dbReference type="SAM" id="MobiDB-lite"/>
    </source>
</evidence>
<protein>
    <recommendedName>
        <fullName evidence="2">HTH cro/C1-type domain-containing protein</fullName>
    </recommendedName>
</protein>